<proteinExistence type="predicted"/>
<comment type="caution">
    <text evidence="2">The sequence shown here is derived from an EMBL/GenBank/DDBJ whole genome shotgun (WGS) entry which is preliminary data.</text>
</comment>
<feature type="region of interest" description="Disordered" evidence="1">
    <location>
        <begin position="103"/>
        <end position="126"/>
    </location>
</feature>
<feature type="region of interest" description="Disordered" evidence="1">
    <location>
        <begin position="28"/>
        <end position="61"/>
    </location>
</feature>
<name>A0AAW2QD18_9LAMI</name>
<reference evidence="2" key="2">
    <citation type="journal article" date="2024" name="Plant">
        <title>Genomic evolution and insights into agronomic trait innovations of Sesamum species.</title>
        <authorList>
            <person name="Miao H."/>
            <person name="Wang L."/>
            <person name="Qu L."/>
            <person name="Liu H."/>
            <person name="Sun Y."/>
            <person name="Le M."/>
            <person name="Wang Q."/>
            <person name="Wei S."/>
            <person name="Zheng Y."/>
            <person name="Lin W."/>
            <person name="Duan Y."/>
            <person name="Cao H."/>
            <person name="Xiong S."/>
            <person name="Wang X."/>
            <person name="Wei L."/>
            <person name="Li C."/>
            <person name="Ma Q."/>
            <person name="Ju M."/>
            <person name="Zhao R."/>
            <person name="Li G."/>
            <person name="Mu C."/>
            <person name="Tian Q."/>
            <person name="Mei H."/>
            <person name="Zhang T."/>
            <person name="Gao T."/>
            <person name="Zhang H."/>
        </authorList>
    </citation>
    <scope>NUCLEOTIDE SEQUENCE</scope>
    <source>
        <strain evidence="2">G01</strain>
    </source>
</reference>
<dbReference type="AlphaFoldDB" id="A0AAW2QD18"/>
<gene>
    <name evidence="2" type="ORF">Sangu_0672800</name>
</gene>
<protein>
    <submittedName>
        <fullName evidence="2">Uncharacterized protein</fullName>
    </submittedName>
</protein>
<organism evidence="2">
    <name type="scientific">Sesamum angustifolium</name>
    <dbReference type="NCBI Taxonomy" id="2727405"/>
    <lineage>
        <taxon>Eukaryota</taxon>
        <taxon>Viridiplantae</taxon>
        <taxon>Streptophyta</taxon>
        <taxon>Embryophyta</taxon>
        <taxon>Tracheophyta</taxon>
        <taxon>Spermatophyta</taxon>
        <taxon>Magnoliopsida</taxon>
        <taxon>eudicotyledons</taxon>
        <taxon>Gunneridae</taxon>
        <taxon>Pentapetalae</taxon>
        <taxon>asterids</taxon>
        <taxon>lamiids</taxon>
        <taxon>Lamiales</taxon>
        <taxon>Pedaliaceae</taxon>
        <taxon>Sesamum</taxon>
    </lineage>
</organism>
<evidence type="ECO:0000313" key="2">
    <source>
        <dbReference type="EMBL" id="KAL0365752.1"/>
    </source>
</evidence>
<sequence>MPATHLSHLLYNELARVTFPSRIRKLAQETSGRGIAGKPDDEKHPRLVTSPSKEPSPGASSCIRHVVDSQKKGKQLAASLGHHKEEPGEFKVTTQWDNSGSDFHYSPVFSEHDQPQQDWGPKPSADVTGKFFPGWWGSSFRS</sequence>
<dbReference type="EMBL" id="JACGWK010000003">
    <property type="protein sequence ID" value="KAL0365752.1"/>
    <property type="molecule type" value="Genomic_DNA"/>
</dbReference>
<evidence type="ECO:0000256" key="1">
    <source>
        <dbReference type="SAM" id="MobiDB-lite"/>
    </source>
</evidence>
<accession>A0AAW2QD18</accession>
<reference evidence="2" key="1">
    <citation type="submission" date="2020-06" db="EMBL/GenBank/DDBJ databases">
        <authorList>
            <person name="Li T."/>
            <person name="Hu X."/>
            <person name="Zhang T."/>
            <person name="Song X."/>
            <person name="Zhang H."/>
            <person name="Dai N."/>
            <person name="Sheng W."/>
            <person name="Hou X."/>
            <person name="Wei L."/>
        </authorList>
    </citation>
    <scope>NUCLEOTIDE SEQUENCE</scope>
    <source>
        <strain evidence="2">G01</strain>
        <tissue evidence="2">Leaf</tissue>
    </source>
</reference>